<reference evidence="2" key="1">
    <citation type="journal article" date="2020" name="Nature">
        <title>Giant virus diversity and host interactions through global metagenomics.</title>
        <authorList>
            <person name="Schulz F."/>
            <person name="Roux S."/>
            <person name="Paez-Espino D."/>
            <person name="Jungbluth S."/>
            <person name="Walsh D.A."/>
            <person name="Denef V.J."/>
            <person name="McMahon K.D."/>
            <person name="Konstantinidis K.T."/>
            <person name="Eloe-Fadrosh E.A."/>
            <person name="Kyrpides N.C."/>
            <person name="Woyke T."/>
        </authorList>
    </citation>
    <scope>NUCLEOTIDE SEQUENCE</scope>
    <source>
        <strain evidence="2">GVMAG-M-3300023174-49</strain>
    </source>
</reference>
<keyword evidence="1" id="KW-0175">Coiled coil</keyword>
<feature type="coiled-coil region" evidence="1">
    <location>
        <begin position="62"/>
        <end position="89"/>
    </location>
</feature>
<evidence type="ECO:0000256" key="1">
    <source>
        <dbReference type="SAM" id="Coils"/>
    </source>
</evidence>
<name>A0A6C0DRK1_9ZZZZ</name>
<sequence length="266" mass="31963">MNGCDSSINYRCDYCNHEYRTRDKYSEHIVFCEFSHKTKREQEEDIEMFETMPTQKHMFLILKQLALRVDKLERENEILRNVAAKANKKINILEWLNKQETKPSKTFKEWVLAFDYENTIKDVFQIDIPTAIIHTFERGVGELTLKNIENIPIRVFLQKKNIFYVYGKEKSNDPEPTWYVLSDDIFDKWIDYMMDRFLMVFPIWFEKQHKSNPAYSKELEDEKNGFYKKLLGGKITEESRNQRVRHGVFKSLQKNSKMISDYVTMT</sequence>
<evidence type="ECO:0000313" key="2">
    <source>
        <dbReference type="EMBL" id="QHT19051.1"/>
    </source>
</evidence>
<accession>A0A6C0DRK1</accession>
<protein>
    <submittedName>
        <fullName evidence="2">Uncharacterized protein</fullName>
    </submittedName>
</protein>
<proteinExistence type="predicted"/>
<dbReference type="AlphaFoldDB" id="A0A6C0DRK1"/>
<organism evidence="2">
    <name type="scientific">viral metagenome</name>
    <dbReference type="NCBI Taxonomy" id="1070528"/>
    <lineage>
        <taxon>unclassified sequences</taxon>
        <taxon>metagenomes</taxon>
        <taxon>organismal metagenomes</taxon>
    </lineage>
</organism>
<dbReference type="EMBL" id="MN739661">
    <property type="protein sequence ID" value="QHT19051.1"/>
    <property type="molecule type" value="Genomic_DNA"/>
</dbReference>